<proteinExistence type="predicted"/>
<evidence type="ECO:0000259" key="4">
    <source>
        <dbReference type="SMART" id="SM00560"/>
    </source>
</evidence>
<evidence type="ECO:0000313" key="5">
    <source>
        <dbReference type="EMBL" id="NOV98235.1"/>
    </source>
</evidence>
<evidence type="ECO:0000256" key="2">
    <source>
        <dbReference type="ARBA" id="ARBA00023157"/>
    </source>
</evidence>
<dbReference type="RefSeq" id="WP_171784446.1">
    <property type="nucleotide sequence ID" value="NZ_BAAAML010000023.1"/>
</dbReference>
<dbReference type="SMART" id="SM00560">
    <property type="entry name" value="LamGL"/>
    <property type="match status" value="1"/>
</dbReference>
<keyword evidence="1" id="KW-0732">Signal</keyword>
<evidence type="ECO:0000313" key="6">
    <source>
        <dbReference type="Proteomes" id="UP000757540"/>
    </source>
</evidence>
<name>A0ABX2A6A4_9MICO</name>
<feature type="region of interest" description="Disordered" evidence="3">
    <location>
        <begin position="346"/>
        <end position="397"/>
    </location>
</feature>
<gene>
    <name evidence="5" type="ORF">HDG69_002820</name>
</gene>
<evidence type="ECO:0000256" key="3">
    <source>
        <dbReference type="SAM" id="MobiDB-lite"/>
    </source>
</evidence>
<accession>A0ABX2A6A4</accession>
<feature type="domain" description="LamG-like jellyroll fold" evidence="4">
    <location>
        <begin position="59"/>
        <end position="195"/>
    </location>
</feature>
<dbReference type="Proteomes" id="UP000757540">
    <property type="component" value="Unassembled WGS sequence"/>
</dbReference>
<reference evidence="5 6" key="1">
    <citation type="submission" date="2020-05" db="EMBL/GenBank/DDBJ databases">
        <title>Genomic Encyclopedia of Type Strains, Phase III (KMG-III): the genomes of soil and plant-associated and newly described type strains.</title>
        <authorList>
            <person name="Whitman W."/>
        </authorList>
    </citation>
    <scope>NUCLEOTIDE SEQUENCE [LARGE SCALE GENOMIC DNA]</scope>
    <source>
        <strain evidence="5 6">KCTC 19046</strain>
    </source>
</reference>
<keyword evidence="6" id="KW-1185">Reference proteome</keyword>
<comment type="caution">
    <text evidence="5">The sequence shown here is derived from an EMBL/GenBank/DDBJ whole genome shotgun (WGS) entry which is preliminary data.</text>
</comment>
<dbReference type="EMBL" id="JABEZU010000003">
    <property type="protein sequence ID" value="NOV98235.1"/>
    <property type="molecule type" value="Genomic_DNA"/>
</dbReference>
<dbReference type="SUPFAM" id="SSF49899">
    <property type="entry name" value="Concanavalin A-like lectins/glucanases"/>
    <property type="match status" value="1"/>
</dbReference>
<dbReference type="Pfam" id="PF13385">
    <property type="entry name" value="Laminin_G_3"/>
    <property type="match status" value="1"/>
</dbReference>
<dbReference type="InterPro" id="IPR006558">
    <property type="entry name" value="LamG-like"/>
</dbReference>
<feature type="compositionally biased region" description="Low complexity" evidence="3">
    <location>
        <begin position="372"/>
        <end position="387"/>
    </location>
</feature>
<sequence length="397" mass="37408">MLVADYGFSEGSGSSAASTVAAPPLTLDAGTWVAGHTGGGLGVVGGRAASGAPFTASAPSWTAMCWVRFDTLTGAAPTPVMLEVSATAYALINLSAAANVSAFIRSGGASDVIQTASVGPASAGTWYHLAMTYDAGTRTLSCYANGTLVGTGVLPGSGTLDAGSVTVSAGGHPSVPSTCTVDDVRLYDSVLNTAAIAEAMDTPVPDPSSAPSGASVAVVTVTSSGTGRKVAAGSSITGASVSTTGAGSKTATGASTAAAGVTATGSGRRRASGAAVATITTTPAGAGSKATGGSSVATVGVTALGSGSPVHTRGGSSVATIGVAATGTGVARRSGASVASVRVTASGSGRNPAAVGGELALSSGPYGAPLRAGSPSGASLASGAPTGRPLITSTPRR</sequence>
<protein>
    <recommendedName>
        <fullName evidence="4">LamG-like jellyroll fold domain-containing protein</fullName>
    </recommendedName>
</protein>
<evidence type="ECO:0000256" key="1">
    <source>
        <dbReference type="ARBA" id="ARBA00022729"/>
    </source>
</evidence>
<dbReference type="InterPro" id="IPR013320">
    <property type="entry name" value="ConA-like_dom_sf"/>
</dbReference>
<dbReference type="Gene3D" id="2.60.120.200">
    <property type="match status" value="1"/>
</dbReference>
<organism evidence="5 6">
    <name type="scientific">Isoptericola halotolerans</name>
    <dbReference type="NCBI Taxonomy" id="300560"/>
    <lineage>
        <taxon>Bacteria</taxon>
        <taxon>Bacillati</taxon>
        <taxon>Actinomycetota</taxon>
        <taxon>Actinomycetes</taxon>
        <taxon>Micrococcales</taxon>
        <taxon>Promicromonosporaceae</taxon>
        <taxon>Isoptericola</taxon>
    </lineage>
</organism>
<keyword evidence="2" id="KW-1015">Disulfide bond</keyword>